<dbReference type="EMBL" id="BQNB010014842">
    <property type="protein sequence ID" value="GJT33026.1"/>
    <property type="molecule type" value="Genomic_DNA"/>
</dbReference>
<dbReference type="Proteomes" id="UP001151760">
    <property type="component" value="Unassembled WGS sequence"/>
</dbReference>
<dbReference type="InterPro" id="IPR041577">
    <property type="entry name" value="RT_RNaseH_2"/>
</dbReference>
<proteinExistence type="predicted"/>
<evidence type="ECO:0000313" key="3">
    <source>
        <dbReference type="Proteomes" id="UP001151760"/>
    </source>
</evidence>
<dbReference type="InterPro" id="IPR043502">
    <property type="entry name" value="DNA/RNA_pol_sf"/>
</dbReference>
<reference evidence="2" key="1">
    <citation type="journal article" date="2022" name="Int. J. Mol. Sci.">
        <title>Draft Genome of Tanacetum Coccineum: Genomic Comparison of Closely Related Tanacetum-Family Plants.</title>
        <authorList>
            <person name="Yamashiro T."/>
            <person name="Shiraishi A."/>
            <person name="Nakayama K."/>
            <person name="Satake H."/>
        </authorList>
    </citation>
    <scope>NUCLEOTIDE SEQUENCE</scope>
</reference>
<feature type="domain" description="Reverse transcriptase/retrotransposon-derived protein RNase H-like" evidence="1">
    <location>
        <begin position="11"/>
        <end position="53"/>
    </location>
</feature>
<organism evidence="2 3">
    <name type="scientific">Tanacetum coccineum</name>
    <dbReference type="NCBI Taxonomy" id="301880"/>
    <lineage>
        <taxon>Eukaryota</taxon>
        <taxon>Viridiplantae</taxon>
        <taxon>Streptophyta</taxon>
        <taxon>Embryophyta</taxon>
        <taxon>Tracheophyta</taxon>
        <taxon>Spermatophyta</taxon>
        <taxon>Magnoliopsida</taxon>
        <taxon>eudicotyledons</taxon>
        <taxon>Gunneridae</taxon>
        <taxon>Pentapetalae</taxon>
        <taxon>asterids</taxon>
        <taxon>campanulids</taxon>
        <taxon>Asterales</taxon>
        <taxon>Asteraceae</taxon>
        <taxon>Asteroideae</taxon>
        <taxon>Anthemideae</taxon>
        <taxon>Anthemidinae</taxon>
        <taxon>Tanacetum</taxon>
    </lineage>
</organism>
<keyword evidence="2" id="KW-0695">RNA-directed DNA polymerase</keyword>
<reference evidence="2" key="2">
    <citation type="submission" date="2022-01" db="EMBL/GenBank/DDBJ databases">
        <authorList>
            <person name="Yamashiro T."/>
            <person name="Shiraishi A."/>
            <person name="Satake H."/>
            <person name="Nakayama K."/>
        </authorList>
    </citation>
    <scope>NUCLEOTIDE SEQUENCE</scope>
</reference>
<keyword evidence="3" id="KW-1185">Reference proteome</keyword>
<evidence type="ECO:0000259" key="1">
    <source>
        <dbReference type="Pfam" id="PF17919"/>
    </source>
</evidence>
<comment type="caution">
    <text evidence="2">The sequence shown here is derived from an EMBL/GenBank/DDBJ whole genome shotgun (WGS) entry which is preliminary data.</text>
</comment>
<dbReference type="PANTHER" id="PTHR46148:SF59">
    <property type="entry name" value="NUCLEOTIDYLTRANSFERASE, RIBONUCLEASE H"/>
    <property type="match status" value="1"/>
</dbReference>
<dbReference type="GO" id="GO:0003964">
    <property type="term" value="F:RNA-directed DNA polymerase activity"/>
    <property type="evidence" value="ECO:0007669"/>
    <property type="project" value="UniProtKB-KW"/>
</dbReference>
<evidence type="ECO:0000313" key="2">
    <source>
        <dbReference type="EMBL" id="GJT33026.1"/>
    </source>
</evidence>
<gene>
    <name evidence="2" type="ORF">Tco_0923445</name>
</gene>
<dbReference type="Pfam" id="PF17919">
    <property type="entry name" value="RT_RNaseH_2"/>
    <property type="match status" value="1"/>
</dbReference>
<keyword evidence="2" id="KW-0548">Nucleotidyltransferase</keyword>
<protein>
    <submittedName>
        <fullName evidence="2">Reverse transcriptase domain-containing protein</fullName>
    </submittedName>
</protein>
<sequence length="109" mass="12425">MSMANGLRGSLQDFKDNLCNAPILSLPDRAEYFIVYYDASNQGLGCVLMQRGKKYLADANLHVPVEEIKVDKTLHFVEEPVEIIDLEVKILKRSRVPIVKVHWNSKRGQ</sequence>
<dbReference type="PANTHER" id="PTHR46148">
    <property type="entry name" value="CHROMO DOMAIN-CONTAINING PROTEIN"/>
    <property type="match status" value="1"/>
</dbReference>
<keyword evidence="2" id="KW-0808">Transferase</keyword>
<accession>A0ABQ5D154</accession>
<dbReference type="SUPFAM" id="SSF56672">
    <property type="entry name" value="DNA/RNA polymerases"/>
    <property type="match status" value="1"/>
</dbReference>
<name>A0ABQ5D154_9ASTR</name>